<dbReference type="Proteomes" id="UP001596958">
    <property type="component" value="Unassembled WGS sequence"/>
</dbReference>
<feature type="chain" id="PRO_5046990548" evidence="4">
    <location>
        <begin position="19"/>
        <end position="209"/>
    </location>
</feature>
<dbReference type="InterPro" id="IPR011990">
    <property type="entry name" value="TPR-like_helical_dom_sf"/>
</dbReference>
<accession>A0ABW2YTY2</accession>
<protein>
    <submittedName>
        <fullName evidence="5">Tetratricopeptide repeat protein</fullName>
    </submittedName>
</protein>
<evidence type="ECO:0000256" key="3">
    <source>
        <dbReference type="PROSITE-ProRule" id="PRU00339"/>
    </source>
</evidence>
<comment type="caution">
    <text evidence="5">The sequence shown here is derived from an EMBL/GenBank/DDBJ whole genome shotgun (WGS) entry which is preliminary data.</text>
</comment>
<evidence type="ECO:0000313" key="6">
    <source>
        <dbReference type="Proteomes" id="UP001596958"/>
    </source>
</evidence>
<evidence type="ECO:0000256" key="2">
    <source>
        <dbReference type="ARBA" id="ARBA00022803"/>
    </source>
</evidence>
<evidence type="ECO:0000313" key="5">
    <source>
        <dbReference type="EMBL" id="MFD0749792.1"/>
    </source>
</evidence>
<proteinExistence type="predicted"/>
<dbReference type="RefSeq" id="WP_377098458.1">
    <property type="nucleotide sequence ID" value="NZ_JBHTHU010000005.1"/>
</dbReference>
<dbReference type="Gene3D" id="1.25.40.10">
    <property type="entry name" value="Tetratricopeptide repeat domain"/>
    <property type="match status" value="2"/>
</dbReference>
<dbReference type="SMART" id="SM00028">
    <property type="entry name" value="TPR"/>
    <property type="match status" value="3"/>
</dbReference>
<dbReference type="EMBL" id="JBHTHU010000005">
    <property type="protein sequence ID" value="MFD0749792.1"/>
    <property type="molecule type" value="Genomic_DNA"/>
</dbReference>
<evidence type="ECO:0000256" key="1">
    <source>
        <dbReference type="ARBA" id="ARBA00022737"/>
    </source>
</evidence>
<reference evidence="6" key="1">
    <citation type="journal article" date="2019" name="Int. J. Syst. Evol. Microbiol.">
        <title>The Global Catalogue of Microorganisms (GCM) 10K type strain sequencing project: providing services to taxonomists for standard genome sequencing and annotation.</title>
        <authorList>
            <consortium name="The Broad Institute Genomics Platform"/>
            <consortium name="The Broad Institute Genome Sequencing Center for Infectious Disease"/>
            <person name="Wu L."/>
            <person name="Ma J."/>
        </authorList>
    </citation>
    <scope>NUCLEOTIDE SEQUENCE [LARGE SCALE GENOMIC DNA]</scope>
    <source>
        <strain evidence="6">CCUG 63418</strain>
    </source>
</reference>
<name>A0ABW2YTY2_9SPHI</name>
<dbReference type="SUPFAM" id="SSF48452">
    <property type="entry name" value="TPR-like"/>
    <property type="match status" value="1"/>
</dbReference>
<dbReference type="PANTHER" id="PTHR44858:SF1">
    <property type="entry name" value="UDP-N-ACETYLGLUCOSAMINE--PEPTIDE N-ACETYLGLUCOSAMINYLTRANSFERASE SPINDLY-RELATED"/>
    <property type="match status" value="1"/>
</dbReference>
<dbReference type="InterPro" id="IPR050498">
    <property type="entry name" value="Ycf3"/>
</dbReference>
<sequence length="209" mass="23142">MRLTVIASFLIISSIEHAASQNAYVRMGQQAYIDGNFKAAIKQLERGCLIDSTDANALWMLGYSYYHSDNLPKSIIAFTREIAIAPNDAAAFYYRAMAKYRLGKGSQLATDKEKHLLGAIVDFTKAINLSPTDTKIASFFQNRAIAYRDYGMFKLETATKPYDKTRGLNSLKAAMNDLQKVLDTDPGRGDIASLMDVTKDKLATATGHH</sequence>
<feature type="repeat" description="TPR" evidence="3">
    <location>
        <begin position="55"/>
        <end position="88"/>
    </location>
</feature>
<keyword evidence="1" id="KW-0677">Repeat</keyword>
<dbReference type="InterPro" id="IPR019734">
    <property type="entry name" value="TPR_rpt"/>
</dbReference>
<feature type="signal peptide" evidence="4">
    <location>
        <begin position="1"/>
        <end position="18"/>
    </location>
</feature>
<evidence type="ECO:0000256" key="4">
    <source>
        <dbReference type="SAM" id="SignalP"/>
    </source>
</evidence>
<keyword evidence="6" id="KW-1185">Reference proteome</keyword>
<keyword evidence="4" id="KW-0732">Signal</keyword>
<gene>
    <name evidence="5" type="ORF">ACFQZS_06540</name>
</gene>
<keyword evidence="2 3" id="KW-0802">TPR repeat</keyword>
<organism evidence="5 6">
    <name type="scientific">Mucilaginibacter calamicampi</name>
    <dbReference type="NCBI Taxonomy" id="1302352"/>
    <lineage>
        <taxon>Bacteria</taxon>
        <taxon>Pseudomonadati</taxon>
        <taxon>Bacteroidota</taxon>
        <taxon>Sphingobacteriia</taxon>
        <taxon>Sphingobacteriales</taxon>
        <taxon>Sphingobacteriaceae</taxon>
        <taxon>Mucilaginibacter</taxon>
    </lineage>
</organism>
<dbReference type="PANTHER" id="PTHR44858">
    <property type="entry name" value="TETRATRICOPEPTIDE REPEAT PROTEIN 6"/>
    <property type="match status" value="1"/>
</dbReference>
<dbReference type="PROSITE" id="PS50005">
    <property type="entry name" value="TPR"/>
    <property type="match status" value="1"/>
</dbReference>